<protein>
    <recommendedName>
        <fullName evidence="13">Glycosyltransferase RgtA/B/C/D-like domain-containing protein</fullName>
    </recommendedName>
</protein>
<dbReference type="GO" id="GO:0000009">
    <property type="term" value="F:alpha-1,6-mannosyltransferase activity"/>
    <property type="evidence" value="ECO:0007669"/>
    <property type="project" value="InterPro"/>
</dbReference>
<evidence type="ECO:0000313" key="11">
    <source>
        <dbReference type="EMBL" id="RAG83240.1"/>
    </source>
</evidence>
<feature type="transmembrane region" description="Helical" evidence="10">
    <location>
        <begin position="369"/>
        <end position="387"/>
    </location>
</feature>
<dbReference type="EMBL" id="QKYN01000091">
    <property type="protein sequence ID" value="RAG83240.1"/>
    <property type="molecule type" value="Genomic_DNA"/>
</dbReference>
<evidence type="ECO:0000256" key="5">
    <source>
        <dbReference type="ARBA" id="ARBA00022679"/>
    </source>
</evidence>
<feature type="transmembrane region" description="Helical" evidence="10">
    <location>
        <begin position="345"/>
        <end position="363"/>
    </location>
</feature>
<reference evidence="11 12" key="1">
    <citation type="submission" date="2018-06" db="EMBL/GenBank/DDBJ databases">
        <title>Streptacidiphilus pinicola sp. nov., isolated from pine grove soil.</title>
        <authorList>
            <person name="Roh S.G."/>
            <person name="Park S."/>
            <person name="Kim M.-K."/>
            <person name="Yun B.-R."/>
            <person name="Park J."/>
            <person name="Kim M.J."/>
            <person name="Kim Y.S."/>
            <person name="Kim S.B."/>
        </authorList>
    </citation>
    <scope>NUCLEOTIDE SEQUENCE [LARGE SCALE GENOMIC DNA]</scope>
    <source>
        <strain evidence="11 12">MMS16-CNU450</strain>
    </source>
</reference>
<gene>
    <name evidence="11" type="ORF">DN069_23420</name>
</gene>
<proteinExistence type="predicted"/>
<dbReference type="PANTHER" id="PTHR12468">
    <property type="entry name" value="GPI MANNOSYLTRANSFERASE 2"/>
    <property type="match status" value="1"/>
</dbReference>
<dbReference type="UniPathway" id="UPA00196"/>
<dbReference type="AlphaFoldDB" id="A0A2X0K7P5"/>
<evidence type="ECO:0000256" key="7">
    <source>
        <dbReference type="ARBA" id="ARBA00022824"/>
    </source>
</evidence>
<keyword evidence="4" id="KW-0328">Glycosyltransferase</keyword>
<evidence type="ECO:0000256" key="10">
    <source>
        <dbReference type="SAM" id="Phobius"/>
    </source>
</evidence>
<dbReference type="PANTHER" id="PTHR12468:SF2">
    <property type="entry name" value="GPI MANNOSYLTRANSFERASE 2"/>
    <property type="match status" value="1"/>
</dbReference>
<evidence type="ECO:0000256" key="2">
    <source>
        <dbReference type="ARBA" id="ARBA00004687"/>
    </source>
</evidence>
<feature type="transmembrane region" description="Helical" evidence="10">
    <location>
        <begin position="317"/>
        <end position="338"/>
    </location>
</feature>
<feature type="transmembrane region" description="Helical" evidence="10">
    <location>
        <begin position="394"/>
        <end position="413"/>
    </location>
</feature>
<organism evidence="11 12">
    <name type="scientific">Streptacidiphilus pinicola</name>
    <dbReference type="NCBI Taxonomy" id="2219663"/>
    <lineage>
        <taxon>Bacteria</taxon>
        <taxon>Bacillati</taxon>
        <taxon>Actinomycetota</taxon>
        <taxon>Actinomycetes</taxon>
        <taxon>Kitasatosporales</taxon>
        <taxon>Streptomycetaceae</taxon>
        <taxon>Streptacidiphilus</taxon>
    </lineage>
</organism>
<keyword evidence="7" id="KW-0256">Endoplasmic reticulum</keyword>
<keyword evidence="12" id="KW-1185">Reference proteome</keyword>
<dbReference type="Proteomes" id="UP000248889">
    <property type="component" value="Unassembled WGS sequence"/>
</dbReference>
<keyword evidence="8 10" id="KW-1133">Transmembrane helix</keyword>
<evidence type="ECO:0000313" key="12">
    <source>
        <dbReference type="Proteomes" id="UP000248889"/>
    </source>
</evidence>
<comment type="pathway">
    <text evidence="2">Glycolipid biosynthesis; glycosylphosphatidylinositol-anchor biosynthesis.</text>
</comment>
<name>A0A2X0K7P5_9ACTN</name>
<sequence>MSPARQDVLFGAWRAAEPALLLFLVVRAAGMSIIMLLSPGTPGYALHRLAVHWDAAWYLDVAMHGYDHAIRPWLPGVPLQSTNLAFFPIFPWMIRTVHTLLPFVPWGGASMLTACLCAVGAAWGIFAAVNARYGDKVATAAVVLWGIAPVAAVETAGYSESAFTMMAAWTLYAVVSRRWLLAGVMSVLAGLTRPTGVAVAAAVMLTGAMELWVRLRERGVRWTLPNRLGFLDRLPWFDGADVREVTPAREPDLWRVVVAIVVAPLGWFGFVAWTGVRLHTWDAYFKIQKLWHSEFDFGKSTAHDFKHLFTTANPVGLYYPVVAGILIAAAVLFFTTIAQRQPLPFVVFTFVIMVISFGDTAYFGSRARFLLPAFPLLIPIAAGLVRVRTRATLIAALIAGTLCSGLYGAYMLLYSPTAP</sequence>
<evidence type="ECO:0000256" key="8">
    <source>
        <dbReference type="ARBA" id="ARBA00022989"/>
    </source>
</evidence>
<evidence type="ECO:0000256" key="6">
    <source>
        <dbReference type="ARBA" id="ARBA00022692"/>
    </source>
</evidence>
<accession>A0A2X0K7P5</accession>
<keyword evidence="6 10" id="KW-0812">Transmembrane</keyword>
<feature type="transmembrane region" description="Helical" evidence="10">
    <location>
        <begin position="138"/>
        <end position="157"/>
    </location>
</feature>
<keyword evidence="3" id="KW-0337">GPI-anchor biosynthesis</keyword>
<keyword evidence="5" id="KW-0808">Transferase</keyword>
<evidence type="ECO:0008006" key="13">
    <source>
        <dbReference type="Google" id="ProtNLM"/>
    </source>
</evidence>
<dbReference type="GO" id="GO:0004376">
    <property type="term" value="F:GPI mannosyltransferase activity"/>
    <property type="evidence" value="ECO:0007669"/>
    <property type="project" value="InterPro"/>
</dbReference>
<feature type="transmembrane region" description="Helical" evidence="10">
    <location>
        <begin position="20"/>
        <end position="38"/>
    </location>
</feature>
<comment type="subcellular location">
    <subcellularLocation>
        <location evidence="1">Endoplasmic reticulum membrane</location>
        <topology evidence="1">Multi-pass membrane protein</topology>
    </subcellularLocation>
</comment>
<dbReference type="InterPro" id="IPR007315">
    <property type="entry name" value="PIG-V/Gpi18"/>
</dbReference>
<keyword evidence="9 10" id="KW-0472">Membrane</keyword>
<evidence type="ECO:0000256" key="9">
    <source>
        <dbReference type="ARBA" id="ARBA00023136"/>
    </source>
</evidence>
<evidence type="ECO:0000256" key="4">
    <source>
        <dbReference type="ARBA" id="ARBA00022676"/>
    </source>
</evidence>
<evidence type="ECO:0000256" key="1">
    <source>
        <dbReference type="ARBA" id="ARBA00004477"/>
    </source>
</evidence>
<dbReference type="GO" id="GO:0016020">
    <property type="term" value="C:membrane"/>
    <property type="evidence" value="ECO:0007669"/>
    <property type="project" value="GOC"/>
</dbReference>
<feature type="transmembrane region" description="Helical" evidence="10">
    <location>
        <begin position="195"/>
        <end position="213"/>
    </location>
</feature>
<dbReference type="GO" id="GO:0006506">
    <property type="term" value="P:GPI anchor biosynthetic process"/>
    <property type="evidence" value="ECO:0007669"/>
    <property type="project" value="UniProtKB-UniPathway"/>
</dbReference>
<evidence type="ECO:0000256" key="3">
    <source>
        <dbReference type="ARBA" id="ARBA00022502"/>
    </source>
</evidence>
<feature type="transmembrane region" description="Helical" evidence="10">
    <location>
        <begin position="253"/>
        <end position="276"/>
    </location>
</feature>
<comment type="caution">
    <text evidence="11">The sequence shown here is derived from an EMBL/GenBank/DDBJ whole genome shotgun (WGS) entry which is preliminary data.</text>
</comment>
<feature type="transmembrane region" description="Helical" evidence="10">
    <location>
        <begin position="103"/>
        <end position="126"/>
    </location>
</feature>